<keyword evidence="2" id="KW-0689">Ribosomal protein</keyword>
<organism evidence="7 8">
    <name type="scientific">Owenia fusiformis</name>
    <name type="common">Polychaete worm</name>
    <dbReference type="NCBI Taxonomy" id="6347"/>
    <lineage>
        <taxon>Eukaryota</taxon>
        <taxon>Metazoa</taxon>
        <taxon>Spiralia</taxon>
        <taxon>Lophotrochozoa</taxon>
        <taxon>Annelida</taxon>
        <taxon>Polychaeta</taxon>
        <taxon>Sedentaria</taxon>
        <taxon>Canalipalpata</taxon>
        <taxon>Sabellida</taxon>
        <taxon>Oweniida</taxon>
        <taxon>Oweniidae</taxon>
        <taxon>Owenia</taxon>
    </lineage>
</organism>
<dbReference type="OrthoDB" id="361870at2759"/>
<dbReference type="AlphaFoldDB" id="A0A8S4N651"/>
<dbReference type="InterPro" id="IPR034704">
    <property type="entry name" value="Ribosomal_bL28/bL31-like_sf"/>
</dbReference>
<comment type="similarity">
    <text evidence="1">Belongs to the bacterial ribosomal protein bL28 family.</text>
</comment>
<feature type="region of interest" description="Disordered" evidence="6">
    <location>
        <begin position="32"/>
        <end position="57"/>
    </location>
</feature>
<feature type="compositionally biased region" description="Polar residues" evidence="6">
    <location>
        <begin position="268"/>
        <end position="283"/>
    </location>
</feature>
<protein>
    <recommendedName>
        <fullName evidence="4">Large ribosomal subunit protein bL28m</fullName>
    </recommendedName>
    <alternativeName>
        <fullName evidence="5">39S ribosomal protein L28, mitochondrial</fullName>
    </alternativeName>
</protein>
<dbReference type="GO" id="GO:0005762">
    <property type="term" value="C:mitochondrial large ribosomal subunit"/>
    <property type="evidence" value="ECO:0007669"/>
    <property type="project" value="TreeGrafter"/>
</dbReference>
<dbReference type="SUPFAM" id="SSF143800">
    <property type="entry name" value="L28p-like"/>
    <property type="match status" value="1"/>
</dbReference>
<feature type="region of interest" description="Disordered" evidence="6">
    <location>
        <begin position="261"/>
        <end position="283"/>
    </location>
</feature>
<feature type="compositionally biased region" description="Low complexity" evidence="6">
    <location>
        <begin position="1"/>
        <end position="12"/>
    </location>
</feature>
<evidence type="ECO:0000256" key="3">
    <source>
        <dbReference type="ARBA" id="ARBA00023274"/>
    </source>
</evidence>
<evidence type="ECO:0000313" key="7">
    <source>
        <dbReference type="EMBL" id="CAH1776544.1"/>
    </source>
</evidence>
<comment type="caution">
    <text evidence="7">The sequence shown here is derived from an EMBL/GenBank/DDBJ whole genome shotgun (WGS) entry which is preliminary data.</text>
</comment>
<evidence type="ECO:0000256" key="5">
    <source>
        <dbReference type="ARBA" id="ARBA00035538"/>
    </source>
</evidence>
<dbReference type="PANTHER" id="PTHR13528:SF2">
    <property type="entry name" value="LARGE RIBOSOMAL SUBUNIT PROTEIN BL28M"/>
    <property type="match status" value="1"/>
</dbReference>
<proteinExistence type="inferred from homology"/>
<sequence length="283" mass="33489">MASKIARAAASSAKKKPWKHYRKWDEGARASLPEHYQERHKDLSREPPKPVHDLPPTDKYWYNESSGKVFKTVYQPILTKQTKDRNKGLWGGENIIEGYTKKNPIRRRVPHFWIPRLQKRPLYSEILDRWMEITVTLRTLDLIDDAYGFDHYILGTHERDLQSQLGKDLKREMIQALVNKTLYPQDEEKREKIYKRYQKYIEGITPEEAEWIGLSVGSAIRKQKNVERAQQVRDMRPFKELFTRQLVETLKDAEERGDVIEPHKSVKKSNWMSKINPFQSKGS</sequence>
<name>A0A8S4N651_OWEFU</name>
<keyword evidence="8" id="KW-1185">Reference proteome</keyword>
<feature type="compositionally biased region" description="Basic and acidic residues" evidence="6">
    <location>
        <begin position="35"/>
        <end position="56"/>
    </location>
</feature>
<reference evidence="7" key="1">
    <citation type="submission" date="2022-03" db="EMBL/GenBank/DDBJ databases">
        <authorList>
            <person name="Martin C."/>
        </authorList>
    </citation>
    <scope>NUCLEOTIDE SEQUENCE</scope>
</reference>
<gene>
    <name evidence="7" type="ORF">OFUS_LOCUS3711</name>
</gene>
<feature type="region of interest" description="Disordered" evidence="6">
    <location>
        <begin position="1"/>
        <end position="20"/>
    </location>
</feature>
<evidence type="ECO:0000256" key="4">
    <source>
        <dbReference type="ARBA" id="ARBA00035269"/>
    </source>
</evidence>
<accession>A0A8S4N651</accession>
<keyword evidence="3" id="KW-0687">Ribonucleoprotein</keyword>
<dbReference type="EMBL" id="CAIIXF020000002">
    <property type="protein sequence ID" value="CAH1776544.1"/>
    <property type="molecule type" value="Genomic_DNA"/>
</dbReference>
<dbReference type="GO" id="GO:0003735">
    <property type="term" value="F:structural constituent of ribosome"/>
    <property type="evidence" value="ECO:0007669"/>
    <property type="project" value="InterPro"/>
</dbReference>
<evidence type="ECO:0000313" key="8">
    <source>
        <dbReference type="Proteomes" id="UP000749559"/>
    </source>
</evidence>
<evidence type="ECO:0000256" key="6">
    <source>
        <dbReference type="SAM" id="MobiDB-lite"/>
    </source>
</evidence>
<evidence type="ECO:0000256" key="2">
    <source>
        <dbReference type="ARBA" id="ARBA00022980"/>
    </source>
</evidence>
<dbReference type="Proteomes" id="UP000749559">
    <property type="component" value="Unassembled WGS sequence"/>
</dbReference>
<evidence type="ECO:0000256" key="1">
    <source>
        <dbReference type="ARBA" id="ARBA00008760"/>
    </source>
</evidence>
<dbReference type="PANTHER" id="PTHR13528">
    <property type="entry name" value="39S RIBOSOMAL PROTEIN L28, MITOCHONDRIAL"/>
    <property type="match status" value="1"/>
</dbReference>
<dbReference type="InterPro" id="IPR026569">
    <property type="entry name" value="Ribosomal_bL28"/>
</dbReference>